<proteinExistence type="predicted"/>
<dbReference type="AlphaFoldDB" id="A0AAD9UP39"/>
<organism evidence="1 2">
    <name type="scientific">Babesia duncani</name>
    <dbReference type="NCBI Taxonomy" id="323732"/>
    <lineage>
        <taxon>Eukaryota</taxon>
        <taxon>Sar</taxon>
        <taxon>Alveolata</taxon>
        <taxon>Apicomplexa</taxon>
        <taxon>Aconoidasida</taxon>
        <taxon>Piroplasmida</taxon>
        <taxon>Babesiidae</taxon>
        <taxon>Babesia</taxon>
    </lineage>
</organism>
<dbReference type="Proteomes" id="UP001214638">
    <property type="component" value="Unassembled WGS sequence"/>
</dbReference>
<comment type="caution">
    <text evidence="1">The sequence shown here is derived from an EMBL/GenBank/DDBJ whole genome shotgun (WGS) entry which is preliminary data.</text>
</comment>
<protein>
    <submittedName>
        <fullName evidence="1">TFIIH subunit Tfb4-GTF2H3</fullName>
    </submittedName>
</protein>
<dbReference type="GeneID" id="94335886"/>
<sequence>MQLCEITRGKHLHLGSILRAEHGAINVPQAVAQLLMFWLVPSKTSGQYLSGNLPFGYGNVSVCCCHFDTVQIAFLCPCCFAVYCRERNDSDRARIVCSTCGSRLMTQLLRQRTCSDADVSL</sequence>
<dbReference type="KEGG" id="bdw:94335886"/>
<evidence type="ECO:0000313" key="1">
    <source>
        <dbReference type="EMBL" id="KAK2196345.1"/>
    </source>
</evidence>
<dbReference type="RefSeq" id="XP_067803187.1">
    <property type="nucleotide sequence ID" value="XM_067946623.1"/>
</dbReference>
<dbReference type="EMBL" id="JALLKP010000002">
    <property type="protein sequence ID" value="KAK2196345.1"/>
    <property type="molecule type" value="Genomic_DNA"/>
</dbReference>
<gene>
    <name evidence="1" type="ORF">BdWA1_001588</name>
</gene>
<name>A0AAD9UP39_9APIC</name>
<reference evidence="1" key="1">
    <citation type="journal article" date="2023" name="Nat. Microbiol.">
        <title>Babesia duncani multi-omics identifies virulence factors and drug targets.</title>
        <authorList>
            <person name="Singh P."/>
            <person name="Lonardi S."/>
            <person name="Liang Q."/>
            <person name="Vydyam P."/>
            <person name="Khabirova E."/>
            <person name="Fang T."/>
            <person name="Gihaz S."/>
            <person name="Thekkiniath J."/>
            <person name="Munshi M."/>
            <person name="Abel S."/>
            <person name="Ciampossin L."/>
            <person name="Batugedara G."/>
            <person name="Gupta M."/>
            <person name="Lu X.M."/>
            <person name="Lenz T."/>
            <person name="Chakravarty S."/>
            <person name="Cornillot E."/>
            <person name="Hu Y."/>
            <person name="Ma W."/>
            <person name="Gonzalez L.M."/>
            <person name="Sanchez S."/>
            <person name="Estrada K."/>
            <person name="Sanchez-Flores A."/>
            <person name="Montero E."/>
            <person name="Harb O.S."/>
            <person name="Le Roch K.G."/>
            <person name="Mamoun C.B."/>
        </authorList>
    </citation>
    <scope>NUCLEOTIDE SEQUENCE</scope>
    <source>
        <strain evidence="1">WA1</strain>
    </source>
</reference>
<evidence type="ECO:0000313" key="2">
    <source>
        <dbReference type="Proteomes" id="UP001214638"/>
    </source>
</evidence>
<keyword evidence="2" id="KW-1185">Reference proteome</keyword>
<accession>A0AAD9UP39</accession>